<name>A0A553RPM2_9TELE</name>
<dbReference type="PANTHER" id="PTHR21063">
    <property type="entry name" value="LFA-3"/>
    <property type="match status" value="1"/>
</dbReference>
<organism evidence="2 3">
    <name type="scientific">Danionella cerebrum</name>
    <dbReference type="NCBI Taxonomy" id="2873325"/>
    <lineage>
        <taxon>Eukaryota</taxon>
        <taxon>Metazoa</taxon>
        <taxon>Chordata</taxon>
        <taxon>Craniata</taxon>
        <taxon>Vertebrata</taxon>
        <taxon>Euteleostomi</taxon>
        <taxon>Actinopterygii</taxon>
        <taxon>Neopterygii</taxon>
        <taxon>Teleostei</taxon>
        <taxon>Ostariophysi</taxon>
        <taxon>Cypriniformes</taxon>
        <taxon>Danionidae</taxon>
        <taxon>Danioninae</taxon>
        <taxon>Danionella</taxon>
    </lineage>
</organism>
<dbReference type="Gene3D" id="2.60.40.10">
    <property type="entry name" value="Immunoglobulins"/>
    <property type="match status" value="1"/>
</dbReference>
<evidence type="ECO:0000313" key="2">
    <source>
        <dbReference type="EMBL" id="TRZ04125.1"/>
    </source>
</evidence>
<dbReference type="InterPro" id="IPR013783">
    <property type="entry name" value="Ig-like_fold"/>
</dbReference>
<comment type="caution">
    <text evidence="2">The sequence shown here is derived from an EMBL/GenBank/DDBJ whole genome shotgun (WGS) entry which is preliminary data.</text>
</comment>
<gene>
    <name evidence="2" type="ORF">DNTS_008969</name>
</gene>
<proteinExistence type="predicted"/>
<dbReference type="Proteomes" id="UP000316079">
    <property type="component" value="Unassembled WGS sequence"/>
</dbReference>
<evidence type="ECO:0000259" key="1">
    <source>
        <dbReference type="PROSITE" id="PS50835"/>
    </source>
</evidence>
<dbReference type="InterPro" id="IPR007110">
    <property type="entry name" value="Ig-like_dom"/>
</dbReference>
<dbReference type="EMBL" id="SRMA01001255">
    <property type="protein sequence ID" value="TRZ04125.1"/>
    <property type="molecule type" value="Genomic_DNA"/>
</dbReference>
<protein>
    <recommendedName>
        <fullName evidence="1">Ig-like domain-containing protein</fullName>
    </recommendedName>
</protein>
<dbReference type="InterPro" id="IPR036179">
    <property type="entry name" value="Ig-like_dom_sf"/>
</dbReference>
<dbReference type="SUPFAM" id="SSF48726">
    <property type="entry name" value="Immunoglobulin"/>
    <property type="match status" value="1"/>
</dbReference>
<dbReference type="AlphaFoldDB" id="A0A553RPM2"/>
<dbReference type="PROSITE" id="PS50835">
    <property type="entry name" value="IG_LIKE"/>
    <property type="match status" value="1"/>
</dbReference>
<dbReference type="PANTHER" id="PTHR21063:SF4">
    <property type="entry name" value="CD48 ANTIGEN-RELATED"/>
    <property type="match status" value="1"/>
</dbReference>
<evidence type="ECO:0000313" key="3">
    <source>
        <dbReference type="Proteomes" id="UP000316079"/>
    </source>
</evidence>
<reference evidence="2 3" key="1">
    <citation type="journal article" date="2019" name="Sci. Data">
        <title>Hybrid genome assembly and annotation of Danionella translucida.</title>
        <authorList>
            <person name="Kadobianskyi M."/>
            <person name="Schulze L."/>
            <person name="Schuelke M."/>
            <person name="Judkewitz B."/>
        </authorList>
    </citation>
    <scope>NUCLEOTIDE SEQUENCE [LARGE SCALE GENOMIC DNA]</scope>
    <source>
        <strain evidence="2 3">Bolton</strain>
    </source>
</reference>
<feature type="non-terminal residue" evidence="2">
    <location>
        <position position="71"/>
    </location>
</feature>
<keyword evidence="3" id="KW-1185">Reference proteome</keyword>
<accession>A0A553RPM2</accession>
<dbReference type="OrthoDB" id="8741746at2759"/>
<feature type="domain" description="Ig-like" evidence="1">
    <location>
        <begin position="1"/>
        <end position="71"/>
    </location>
</feature>
<sequence>MEGDSVTLLTDVNIEENDTVIFWKFENKLIARINTKQNISGVLRDKDRVKIDDRTGSLTITNTRTTDSGIY</sequence>